<proteinExistence type="inferred from homology"/>
<dbReference type="CDD" id="cd00086">
    <property type="entry name" value="homeodomain"/>
    <property type="match status" value="1"/>
</dbReference>
<feature type="domain" description="Homeobox" evidence="11">
    <location>
        <begin position="75"/>
        <end position="135"/>
    </location>
</feature>
<evidence type="ECO:0000256" key="2">
    <source>
        <dbReference type="ARBA" id="ARBA00005733"/>
    </source>
</evidence>
<dbReference type="PROSITE" id="PS00027">
    <property type="entry name" value="HOMEOBOX_1"/>
    <property type="match status" value="1"/>
</dbReference>
<keyword evidence="3" id="KW-0217">Developmental protein</keyword>
<name>A0A914E143_9BILA</name>
<dbReference type="PANTHER" id="PTHR46892:SF3">
    <property type="entry name" value="VISUAL SYSTEM HOMEOBOX 2"/>
    <property type="match status" value="1"/>
</dbReference>
<dbReference type="SMART" id="SM00389">
    <property type="entry name" value="HOX"/>
    <property type="match status" value="1"/>
</dbReference>
<sequence>MNTAPFLAPNTSFDYSIGCTENNAFRLYNTVQNPTCSVVNFNMCNDDSNGVRTRNQKLGLATKSINASNNCSNKRKKRRHRTIFTQYQIDELEKSFQDAHYPDMYAREMLSAKTELPEDRIQVWFQNRRAKWRKTEKTWGKSTIMAEYGLYGAMKALIKIWMMKNPKKRMKRFTWNGLVAEKREPEKIFLKMNLKV</sequence>
<dbReference type="InterPro" id="IPR001356">
    <property type="entry name" value="HD"/>
</dbReference>
<dbReference type="Proteomes" id="UP000887540">
    <property type="component" value="Unplaced"/>
</dbReference>
<keyword evidence="12" id="KW-1185">Reference proteome</keyword>
<dbReference type="GO" id="GO:0000981">
    <property type="term" value="F:DNA-binding transcription factor activity, RNA polymerase II-specific"/>
    <property type="evidence" value="ECO:0007669"/>
    <property type="project" value="InterPro"/>
</dbReference>
<keyword evidence="7" id="KW-0804">Transcription</keyword>
<dbReference type="PROSITE" id="PS50071">
    <property type="entry name" value="HOMEOBOX_2"/>
    <property type="match status" value="1"/>
</dbReference>
<evidence type="ECO:0000313" key="13">
    <source>
        <dbReference type="WBParaSite" id="ACRNAN_scaffold5003.g33113.t1"/>
    </source>
</evidence>
<comment type="similarity">
    <text evidence="2">Belongs to the paired homeobox family.</text>
</comment>
<keyword evidence="4" id="KW-0805">Transcription regulation</keyword>
<feature type="DNA-binding region" description="Homeobox" evidence="9">
    <location>
        <begin position="77"/>
        <end position="136"/>
    </location>
</feature>
<comment type="subcellular location">
    <subcellularLocation>
        <location evidence="1 9 10">Nucleus</location>
    </subcellularLocation>
</comment>
<organism evidence="12 13">
    <name type="scientific">Acrobeloides nanus</name>
    <dbReference type="NCBI Taxonomy" id="290746"/>
    <lineage>
        <taxon>Eukaryota</taxon>
        <taxon>Metazoa</taxon>
        <taxon>Ecdysozoa</taxon>
        <taxon>Nematoda</taxon>
        <taxon>Chromadorea</taxon>
        <taxon>Rhabditida</taxon>
        <taxon>Tylenchina</taxon>
        <taxon>Cephalobomorpha</taxon>
        <taxon>Cephaloboidea</taxon>
        <taxon>Cephalobidae</taxon>
        <taxon>Acrobeloides</taxon>
    </lineage>
</organism>
<keyword evidence="8 9" id="KW-0539">Nucleus</keyword>
<keyword evidence="5 9" id="KW-0238">DNA-binding</keyword>
<evidence type="ECO:0000256" key="6">
    <source>
        <dbReference type="ARBA" id="ARBA00023155"/>
    </source>
</evidence>
<dbReference type="PANTHER" id="PTHR46892">
    <property type="entry name" value="VISUAL SYSTEM HOMEOBOX 2"/>
    <property type="match status" value="1"/>
</dbReference>
<evidence type="ECO:0000256" key="1">
    <source>
        <dbReference type="ARBA" id="ARBA00004123"/>
    </source>
</evidence>
<evidence type="ECO:0000256" key="4">
    <source>
        <dbReference type="ARBA" id="ARBA00023015"/>
    </source>
</evidence>
<dbReference type="InterPro" id="IPR009057">
    <property type="entry name" value="Homeodomain-like_sf"/>
</dbReference>
<dbReference type="InterPro" id="IPR017970">
    <property type="entry name" value="Homeobox_CS"/>
</dbReference>
<reference evidence="13" key="1">
    <citation type="submission" date="2022-11" db="UniProtKB">
        <authorList>
            <consortium name="WormBaseParasite"/>
        </authorList>
    </citation>
    <scope>IDENTIFICATION</scope>
</reference>
<protein>
    <submittedName>
        <fullName evidence="13">Homeobox domain-containing protein</fullName>
    </submittedName>
</protein>
<dbReference type="SUPFAM" id="SSF46689">
    <property type="entry name" value="Homeodomain-like"/>
    <property type="match status" value="1"/>
</dbReference>
<evidence type="ECO:0000259" key="11">
    <source>
        <dbReference type="PROSITE" id="PS50071"/>
    </source>
</evidence>
<evidence type="ECO:0000256" key="8">
    <source>
        <dbReference type="ARBA" id="ARBA00023242"/>
    </source>
</evidence>
<dbReference type="InterPro" id="IPR052294">
    <property type="entry name" value="VSX_homeobox_regulators"/>
</dbReference>
<dbReference type="AlphaFoldDB" id="A0A914E143"/>
<dbReference type="GO" id="GO:0005634">
    <property type="term" value="C:nucleus"/>
    <property type="evidence" value="ECO:0007669"/>
    <property type="project" value="UniProtKB-SubCell"/>
</dbReference>
<evidence type="ECO:0000256" key="5">
    <source>
        <dbReference type="ARBA" id="ARBA00023125"/>
    </source>
</evidence>
<dbReference type="WBParaSite" id="ACRNAN_scaffold5003.g33113.t1">
    <property type="protein sequence ID" value="ACRNAN_scaffold5003.g33113.t1"/>
    <property type="gene ID" value="ACRNAN_scaffold5003.g33113"/>
</dbReference>
<evidence type="ECO:0000256" key="7">
    <source>
        <dbReference type="ARBA" id="ARBA00023163"/>
    </source>
</evidence>
<evidence type="ECO:0000313" key="12">
    <source>
        <dbReference type="Proteomes" id="UP000887540"/>
    </source>
</evidence>
<accession>A0A914E143</accession>
<evidence type="ECO:0000256" key="10">
    <source>
        <dbReference type="RuleBase" id="RU000682"/>
    </source>
</evidence>
<evidence type="ECO:0000256" key="3">
    <source>
        <dbReference type="ARBA" id="ARBA00022473"/>
    </source>
</evidence>
<keyword evidence="6 9" id="KW-0371">Homeobox</keyword>
<dbReference type="FunFam" id="1.10.10.60:FF:000065">
    <property type="entry name" value="Visual system homeobox 1"/>
    <property type="match status" value="1"/>
</dbReference>
<dbReference type="Pfam" id="PF00046">
    <property type="entry name" value="Homeodomain"/>
    <property type="match status" value="1"/>
</dbReference>
<evidence type="ECO:0000256" key="9">
    <source>
        <dbReference type="PROSITE-ProRule" id="PRU00108"/>
    </source>
</evidence>
<dbReference type="Gene3D" id="1.10.10.60">
    <property type="entry name" value="Homeodomain-like"/>
    <property type="match status" value="1"/>
</dbReference>
<dbReference type="GO" id="GO:1990837">
    <property type="term" value="F:sequence-specific double-stranded DNA binding"/>
    <property type="evidence" value="ECO:0007669"/>
    <property type="project" value="TreeGrafter"/>
</dbReference>